<evidence type="ECO:0000259" key="2">
    <source>
        <dbReference type="Pfam" id="PF24883"/>
    </source>
</evidence>
<sequence>MAQGANTKKVFRLRNLPGHVDRQAATELFASCFSGNFSIASLASSTDIWQRIPTKIATLTLDESLLTRQVSSGLGEWTFVIPGLPHPLILDHHFRGLTPFNEVDPGNHTLDCIAISGLSSHPLGSWQPHGGSKSFMWIRDELPQQFPNVRFITYGYDTLLAKSNSFQTIWDLANTLINVLRADGWSSSTAKRLVFLAHSLGGVIVKQALVMLAGSGHAEVHIASLVQGAMLFGVPSSGMAVDDVCAMLGNQPNKDALVKEISAESSFLAQLESQFWGISYVRNIKLCWVYETKTTGTLEIDENHSDMVKFTPGDHRTRIVANKLSDIFGLAKVSDRHKDQMIYDGEDIHDAPQGEGSSMVKVVSDSIANASFGPFTIPDPVWWDNDLFLRSLLDRDRDTRRDQIDPQSSHTLEWAFEDGFTDLPRWLQNGNGIFWVSGKPGSGKSTLMKFVHNDDRTRELLHCWNTSTRQITANFFFHYRGNVIQKSFEGLLRSIISQLLEAEPELYDAIHVLFNNKYNKQVHLERLGSLQSDLYNLANEAGLSVPNNTNLKHDVDGIIQNQDVSHTLKYLTSSINWKPGRIRSWNTKYEERLLQRGDELLDSPMGDLDLDRVRKALDVRIPAPDFDSLIMTWRERIDLGSNIRALFAKHPPSWLLSDHWNPEHSSVVHHSSGTSEVEERARKLEQARLRKLDDSINAVLIRHQRRKNIKAAIESTKWNRKDLEEILHSICAQSMFDLDLCLFLDALDEYDGRPEFISGFLKDLTRDGHFPRTRIRILFSSRPWKTFRDEFESCPGFKIHEHTQNDIRKYCMTSIYGRGQLSQYLLPYVDEIVHRSSGVFLWVKLVLHDLFQVVAQHGHGGQQLADQLRKTMDTLPDQLEAYYVVILERLSNATRWDAYVILESLVRSVTKLSATQLSDIVAYSSVRRWSDVRKVKPGLRDAQQASRFVQEACGGLVDVEAEHVQLMHQTVRDLVEAPGFRHVMFDASYAATTDENGFSFLAKYILLHPHCGIGGLFSFYARKAERTTGLSQHSFFLGVPPSFFQRHKMGDYVSSPLTLAAFAGLELFLEDAHRTESEAVGRSREWLLLSTDAGIGHGLEPDEALVIIRSLTAKGFAVDRDPAGLSSFVRQMWGVRHQRCVNNLGGLDRRFVDIVATLVDHLSNLEISIQWKDFDFEENNEDKDKTMMPLPDRNPFYDTHGYRTKGPTISGKILHLSPPSIAKILLERGADPNAADSLQRSPLDYLLFAGSLHSAKLYYINELQELLKSYGGRFRRTLETDGPALHD</sequence>
<keyword evidence="4" id="KW-1185">Reference proteome</keyword>
<dbReference type="InterPro" id="IPR056884">
    <property type="entry name" value="NPHP3-like_N"/>
</dbReference>
<organism evidence="3 4">
    <name type="scientific">Neoarthrinium moseri</name>
    <dbReference type="NCBI Taxonomy" id="1658444"/>
    <lineage>
        <taxon>Eukaryota</taxon>
        <taxon>Fungi</taxon>
        <taxon>Dikarya</taxon>
        <taxon>Ascomycota</taxon>
        <taxon>Pezizomycotina</taxon>
        <taxon>Sordariomycetes</taxon>
        <taxon>Xylariomycetidae</taxon>
        <taxon>Amphisphaeriales</taxon>
        <taxon>Apiosporaceae</taxon>
        <taxon>Neoarthrinium</taxon>
    </lineage>
</organism>
<name>A0A9Q0AQ65_9PEZI</name>
<dbReference type="Pfam" id="PF24883">
    <property type="entry name" value="NPHP3_N"/>
    <property type="match status" value="1"/>
</dbReference>
<accession>A0A9Q0AQ65</accession>
<proteinExistence type="predicted"/>
<dbReference type="InterPro" id="IPR029058">
    <property type="entry name" value="AB_hydrolase_fold"/>
</dbReference>
<evidence type="ECO:0000256" key="1">
    <source>
        <dbReference type="ARBA" id="ARBA00022737"/>
    </source>
</evidence>
<dbReference type="SUPFAM" id="SSF53474">
    <property type="entry name" value="alpha/beta-Hydrolases"/>
    <property type="match status" value="1"/>
</dbReference>
<dbReference type="PANTHER" id="PTHR10039:SF5">
    <property type="entry name" value="NACHT DOMAIN-CONTAINING PROTEIN"/>
    <property type="match status" value="1"/>
</dbReference>
<dbReference type="EMBL" id="JAFIMR010000012">
    <property type="protein sequence ID" value="KAI1871725.1"/>
    <property type="molecule type" value="Genomic_DNA"/>
</dbReference>
<keyword evidence="1" id="KW-0677">Repeat</keyword>
<dbReference type="Proteomes" id="UP000829685">
    <property type="component" value="Unassembled WGS sequence"/>
</dbReference>
<dbReference type="PANTHER" id="PTHR10039">
    <property type="entry name" value="AMELOGENIN"/>
    <property type="match status" value="1"/>
</dbReference>
<gene>
    <name evidence="3" type="ORF">JX265_005711</name>
</gene>
<comment type="caution">
    <text evidence="3">The sequence shown here is derived from an EMBL/GenBank/DDBJ whole genome shotgun (WGS) entry which is preliminary data.</text>
</comment>
<dbReference type="Gene3D" id="3.40.50.1820">
    <property type="entry name" value="alpha/beta hydrolase"/>
    <property type="match status" value="1"/>
</dbReference>
<reference evidence="3" key="1">
    <citation type="submission" date="2021-03" db="EMBL/GenBank/DDBJ databases">
        <title>Revisited historic fungal species revealed as producer of novel bioactive compounds through whole genome sequencing and comparative genomics.</title>
        <authorList>
            <person name="Vignolle G.A."/>
            <person name="Hochenegger N."/>
            <person name="Mach R.L."/>
            <person name="Mach-Aigner A.R."/>
            <person name="Javad Rahimi M."/>
            <person name="Salim K.A."/>
            <person name="Chan C.M."/>
            <person name="Lim L.B.L."/>
            <person name="Cai F."/>
            <person name="Druzhinina I.S."/>
            <person name="U'Ren J.M."/>
            <person name="Derntl C."/>
        </authorList>
    </citation>
    <scope>NUCLEOTIDE SEQUENCE</scope>
    <source>
        <strain evidence="3">TUCIM 5799</strain>
    </source>
</reference>
<evidence type="ECO:0000313" key="4">
    <source>
        <dbReference type="Proteomes" id="UP000829685"/>
    </source>
</evidence>
<dbReference type="InterPro" id="IPR027417">
    <property type="entry name" value="P-loop_NTPase"/>
</dbReference>
<protein>
    <recommendedName>
        <fullName evidence="2">Nephrocystin 3-like N-terminal domain-containing protein</fullName>
    </recommendedName>
</protein>
<dbReference type="SUPFAM" id="SSF52540">
    <property type="entry name" value="P-loop containing nucleoside triphosphate hydrolases"/>
    <property type="match status" value="1"/>
</dbReference>
<evidence type="ECO:0000313" key="3">
    <source>
        <dbReference type="EMBL" id="KAI1871725.1"/>
    </source>
</evidence>
<feature type="domain" description="Nephrocystin 3-like N-terminal" evidence="2">
    <location>
        <begin position="411"/>
        <end position="521"/>
    </location>
</feature>